<dbReference type="Pfam" id="PF00055">
    <property type="entry name" value="Laminin_N"/>
    <property type="match status" value="1"/>
</dbReference>
<dbReference type="KEGG" id="aml:100477380"/>
<evidence type="ECO:0000256" key="14">
    <source>
        <dbReference type="SAM" id="MobiDB-lite"/>
    </source>
</evidence>
<dbReference type="GeneTree" id="ENSGT00940000162514"/>
<dbReference type="InterPro" id="IPR056863">
    <property type="entry name" value="LMN_ATRN_NET-like_EGF"/>
</dbReference>
<dbReference type="Ensembl" id="ENSAMET00000041995.1">
    <property type="protein sequence ID" value="ENSAMEP00000028938.1"/>
    <property type="gene ID" value="ENSAMEG00000014082.2"/>
</dbReference>
<dbReference type="Pfam" id="PF24973">
    <property type="entry name" value="EGF_LMN_ATRN"/>
    <property type="match status" value="1"/>
</dbReference>
<dbReference type="CDD" id="cd00055">
    <property type="entry name" value="EGF_Lam"/>
    <property type="match status" value="13"/>
</dbReference>
<feature type="domain" description="Laminin EGF-like" evidence="16">
    <location>
        <begin position="332"/>
        <end position="394"/>
    </location>
</feature>
<dbReference type="InterPro" id="IPR056860">
    <property type="entry name" value="LAMB4_dom"/>
</dbReference>
<dbReference type="SMART" id="SM00180">
    <property type="entry name" value="EGF_Lam"/>
    <property type="match status" value="13"/>
</dbReference>
<dbReference type="GO" id="GO:0005576">
    <property type="term" value="C:extracellular region"/>
    <property type="evidence" value="ECO:0007669"/>
    <property type="project" value="UniProtKB-ARBA"/>
</dbReference>
<dbReference type="PRINTS" id="PR00011">
    <property type="entry name" value="EGFLAMININ"/>
</dbReference>
<dbReference type="PROSITE" id="PS01248">
    <property type="entry name" value="EGF_LAM_1"/>
    <property type="match status" value="3"/>
</dbReference>
<feature type="disulfide bond" evidence="12">
    <location>
        <begin position="883"/>
        <end position="892"/>
    </location>
</feature>
<feature type="disulfide bond" evidence="12">
    <location>
        <begin position="477"/>
        <end position="486"/>
    </location>
</feature>
<feature type="disulfide bond" evidence="12">
    <location>
        <begin position="489"/>
        <end position="503"/>
    </location>
</feature>
<feature type="disulfide bond" evidence="12">
    <location>
        <begin position="1097"/>
        <end position="1106"/>
    </location>
</feature>
<feature type="domain" description="Laminin N-terminal" evidence="18">
    <location>
        <begin position="24"/>
        <end position="264"/>
    </location>
</feature>
<evidence type="ECO:0000259" key="17">
    <source>
        <dbReference type="PROSITE" id="PS51116"/>
    </source>
</evidence>
<dbReference type="FunFam" id="2.10.25.10:FF:000188">
    <property type="entry name" value="Laminin subunit gamma 2"/>
    <property type="match status" value="1"/>
</dbReference>
<feature type="domain" description="Laminin EGF-like" evidence="16">
    <location>
        <begin position="814"/>
        <end position="861"/>
    </location>
</feature>
<keyword evidence="3" id="KW-0272">Extracellular matrix</keyword>
<evidence type="ECO:0000259" key="16">
    <source>
        <dbReference type="PROSITE" id="PS50027"/>
    </source>
</evidence>
<dbReference type="SMART" id="SM00136">
    <property type="entry name" value="LamNT"/>
    <property type="match status" value="1"/>
</dbReference>
<feature type="domain" description="Laminin EGF-like" evidence="16">
    <location>
        <begin position="395"/>
        <end position="454"/>
    </location>
</feature>
<feature type="disulfide bond" evidence="12">
    <location>
        <begin position="1125"/>
        <end position="1137"/>
    </location>
</feature>
<comment type="caution">
    <text evidence="12">Lacks conserved residue(s) required for the propagation of feature annotation.</text>
</comment>
<feature type="domain" description="Laminin EGF-like" evidence="16">
    <location>
        <begin position="1067"/>
        <end position="1124"/>
    </location>
</feature>
<evidence type="ECO:0000256" key="9">
    <source>
        <dbReference type="ARBA" id="ARBA00023157"/>
    </source>
</evidence>
<feature type="disulfide bond" evidence="12">
    <location>
        <begin position="1173"/>
        <end position="1185"/>
    </location>
</feature>
<gene>
    <name evidence="19" type="primary">LAMB4</name>
</gene>
<dbReference type="FunFam" id="2.10.25.10:FF:000130">
    <property type="entry name" value="Laminin subunit beta 1"/>
    <property type="match status" value="1"/>
</dbReference>
<evidence type="ECO:0000256" key="6">
    <source>
        <dbReference type="ARBA" id="ARBA00022869"/>
    </source>
</evidence>
<accession>A0A7N5K448</accession>
<keyword evidence="10" id="KW-0325">Glycoprotein</keyword>
<dbReference type="PROSITE" id="PS51116">
    <property type="entry name" value="LAMININ_IVB"/>
    <property type="match status" value="1"/>
</dbReference>
<evidence type="ECO:0000256" key="1">
    <source>
        <dbReference type="ARBA" id="ARBA00004302"/>
    </source>
</evidence>
<evidence type="ECO:0000256" key="10">
    <source>
        <dbReference type="ARBA" id="ARBA00023180"/>
    </source>
</evidence>
<feature type="disulfide bond" evidence="12">
    <location>
        <begin position="927"/>
        <end position="936"/>
    </location>
</feature>
<dbReference type="GO" id="GO:0016477">
    <property type="term" value="P:cell migration"/>
    <property type="evidence" value="ECO:0007669"/>
    <property type="project" value="TreeGrafter"/>
</dbReference>
<keyword evidence="20" id="KW-1185">Reference proteome</keyword>
<feature type="domain" description="Laminin EGF-like" evidence="16">
    <location>
        <begin position="862"/>
        <end position="907"/>
    </location>
</feature>
<dbReference type="CTD" id="22798"/>
<evidence type="ECO:0000256" key="5">
    <source>
        <dbReference type="ARBA" id="ARBA00022737"/>
    </source>
</evidence>
<dbReference type="FunFam" id="2.10.25.10:FF:000135">
    <property type="entry name" value="Laminin subunit beta 4"/>
    <property type="match status" value="2"/>
</dbReference>
<keyword evidence="11 12" id="KW-0424">Laminin EGF-like domain</keyword>
<feature type="disulfide bond" evidence="12">
    <location>
        <begin position="297"/>
        <end position="306"/>
    </location>
</feature>
<dbReference type="GO" id="GO:0009888">
    <property type="term" value="P:tissue development"/>
    <property type="evidence" value="ECO:0007669"/>
    <property type="project" value="TreeGrafter"/>
</dbReference>
<evidence type="ECO:0000256" key="2">
    <source>
        <dbReference type="ARBA" id="ARBA00022525"/>
    </source>
</evidence>
<dbReference type="FunFam" id="2.10.25.10:FF:000209">
    <property type="entry name" value="Laminin subunit alpha 5"/>
    <property type="match status" value="1"/>
</dbReference>
<evidence type="ECO:0000313" key="20">
    <source>
        <dbReference type="Proteomes" id="UP000008912"/>
    </source>
</evidence>
<feature type="disulfide bond" evidence="12">
    <location>
        <begin position="835"/>
        <end position="844"/>
    </location>
</feature>
<dbReference type="GeneID" id="100477380"/>
<evidence type="ECO:0000313" key="19">
    <source>
        <dbReference type="Ensembl" id="ENSAMEP00000034321.1"/>
    </source>
</evidence>
<dbReference type="PROSITE" id="PS50027">
    <property type="entry name" value="EGF_LAM_2"/>
    <property type="match status" value="10"/>
</dbReference>
<dbReference type="FunFam" id="2.170.300.10:FF:000001">
    <property type="entry name" value="Laminin subunit beta-1"/>
    <property type="match status" value="1"/>
</dbReference>
<dbReference type="Pfam" id="PF24999">
    <property type="entry name" value="LAMB4"/>
    <property type="match status" value="1"/>
</dbReference>
<feature type="disulfide bond" evidence="12">
    <location>
        <begin position="1146"/>
        <end position="1155"/>
    </location>
</feature>
<feature type="domain" description="Laminin IV type B" evidence="17">
    <location>
        <begin position="545"/>
        <end position="808"/>
    </location>
</feature>
<dbReference type="Pfam" id="PF21199">
    <property type="entry name" value="LAMININ_IV_B"/>
    <property type="match status" value="1"/>
</dbReference>
<feature type="domain" description="Laminin EGF-like" evidence="16">
    <location>
        <begin position="455"/>
        <end position="505"/>
    </location>
</feature>
<feature type="domain" description="Laminin EGF-like" evidence="16">
    <location>
        <begin position="1173"/>
        <end position="1219"/>
    </location>
</feature>
<dbReference type="PROSITE" id="PS51117">
    <property type="entry name" value="LAMININ_NTER"/>
    <property type="match status" value="1"/>
</dbReference>
<feature type="disulfide bond" evidence="12">
    <location>
        <begin position="864"/>
        <end position="881"/>
    </location>
</feature>
<dbReference type="GO" id="GO:0034446">
    <property type="term" value="P:substrate adhesion-dependent cell spreading"/>
    <property type="evidence" value="ECO:0007669"/>
    <property type="project" value="TreeGrafter"/>
</dbReference>
<evidence type="ECO:0000256" key="11">
    <source>
        <dbReference type="ARBA" id="ARBA00023292"/>
    </source>
</evidence>
<dbReference type="FunFam" id="2.170.300.10:FF:000004">
    <property type="entry name" value="Laminin subunit beta 1"/>
    <property type="match status" value="1"/>
</dbReference>
<dbReference type="PANTHER" id="PTHR10574:SF279">
    <property type="entry name" value="LAMININ SUBUNIT BETA 4"/>
    <property type="match status" value="1"/>
</dbReference>
<dbReference type="Gene3D" id="2.10.25.10">
    <property type="entry name" value="Laminin"/>
    <property type="match status" value="11"/>
</dbReference>
<keyword evidence="4 15" id="KW-0732">Signal</keyword>
<dbReference type="FunFam" id="2.10.25.10:FF:000084">
    <property type="entry name" value="Laminin subunit alpha 3"/>
    <property type="match status" value="1"/>
</dbReference>
<dbReference type="Ensembl" id="ENSAMET00000047798.1">
    <property type="protein sequence ID" value="ENSAMEP00000034321.1"/>
    <property type="gene ID" value="ENSAMEG00000014082.2"/>
</dbReference>
<feature type="region of interest" description="Disordered" evidence="14">
    <location>
        <begin position="1353"/>
        <end position="1379"/>
    </location>
</feature>
<dbReference type="Pfam" id="PF23219">
    <property type="entry name" value="LAMB1"/>
    <property type="match status" value="1"/>
</dbReference>
<evidence type="ECO:0000259" key="18">
    <source>
        <dbReference type="PROSITE" id="PS51117"/>
    </source>
</evidence>
<feature type="disulfide bond" evidence="12">
    <location>
        <begin position="862"/>
        <end position="874"/>
    </location>
</feature>
<reference evidence="19 20" key="1">
    <citation type="journal article" date="2010" name="Nature">
        <title>The sequence and de novo assembly of the giant panda genome.</title>
        <authorList>
            <person name="Li R."/>
            <person name="Fan W."/>
            <person name="Tian G."/>
            <person name="Zhu H."/>
            <person name="He L."/>
            <person name="Cai J."/>
            <person name="Huang Q."/>
            <person name="Cai Q."/>
            <person name="Li B."/>
            <person name="Bai Y."/>
            <person name="Zhang Z."/>
            <person name="Zhang Y."/>
            <person name="Wang W."/>
            <person name="Li J."/>
            <person name="Wei F."/>
            <person name="Li H."/>
            <person name="Jian M."/>
            <person name="Li J."/>
            <person name="Zhang Z."/>
            <person name="Nielsen R."/>
            <person name="Li D."/>
            <person name="Gu W."/>
            <person name="Yang Z."/>
            <person name="Xuan Z."/>
            <person name="Ryder O.A."/>
            <person name="Leung F.C."/>
            <person name="Zhou Y."/>
            <person name="Cao J."/>
            <person name="Sun X."/>
            <person name="Fu Y."/>
            <person name="Fang X."/>
            <person name="Guo X."/>
            <person name="Wang B."/>
            <person name="Hou R."/>
            <person name="Shen F."/>
            <person name="Mu B."/>
            <person name="Ni P."/>
            <person name="Lin R."/>
            <person name="Qian W."/>
            <person name="Wang G."/>
            <person name="Yu C."/>
            <person name="Nie W."/>
            <person name="Wang J."/>
            <person name="Wu Z."/>
            <person name="Liang H."/>
            <person name="Min J."/>
            <person name="Wu Q."/>
            <person name="Cheng S."/>
            <person name="Ruan J."/>
            <person name="Wang M."/>
            <person name="Shi Z."/>
            <person name="Wen M."/>
            <person name="Liu B."/>
            <person name="Ren X."/>
            <person name="Zheng H."/>
            <person name="Dong D."/>
            <person name="Cook K."/>
            <person name="Shan G."/>
            <person name="Zhang H."/>
            <person name="Kosiol C."/>
            <person name="Xie X."/>
            <person name="Lu Z."/>
            <person name="Zheng H."/>
            <person name="Li Y."/>
            <person name="Steiner C.C."/>
            <person name="Lam T.T."/>
            <person name="Lin S."/>
            <person name="Zhang Q."/>
            <person name="Li G."/>
            <person name="Tian J."/>
            <person name="Gong T."/>
            <person name="Liu H."/>
            <person name="Zhang D."/>
            <person name="Fang L."/>
            <person name="Ye C."/>
            <person name="Zhang J."/>
            <person name="Hu W."/>
            <person name="Xu A."/>
            <person name="Ren Y."/>
            <person name="Zhang G."/>
            <person name="Bruford M.W."/>
            <person name="Li Q."/>
            <person name="Ma L."/>
            <person name="Guo Y."/>
            <person name="An N."/>
            <person name="Hu Y."/>
            <person name="Zheng Y."/>
            <person name="Shi Y."/>
            <person name="Li Z."/>
            <person name="Liu Q."/>
            <person name="Chen Y."/>
            <person name="Zhao J."/>
            <person name="Qu N."/>
            <person name="Zhao S."/>
            <person name="Tian F."/>
            <person name="Wang X."/>
            <person name="Wang H."/>
            <person name="Xu L."/>
            <person name="Liu X."/>
            <person name="Vinar T."/>
            <person name="Wang Y."/>
            <person name="Lam T.W."/>
            <person name="Yiu S.M."/>
            <person name="Liu S."/>
            <person name="Zhang H."/>
            <person name="Li D."/>
            <person name="Huang Y."/>
            <person name="Wang X."/>
            <person name="Yang G."/>
            <person name="Jiang Z."/>
            <person name="Wang J."/>
            <person name="Qin N."/>
            <person name="Li L."/>
            <person name="Li J."/>
            <person name="Bolund L."/>
            <person name="Kristiansen K."/>
            <person name="Wong G.K."/>
            <person name="Olson M."/>
            <person name="Zhang X."/>
            <person name="Li S."/>
            <person name="Yang H."/>
            <person name="Wang J."/>
            <person name="Wang J."/>
        </authorList>
    </citation>
    <scope>NUCLEOTIDE SEQUENCE [LARGE SCALE GENOMIC DNA]</scope>
</reference>
<dbReference type="FunFam" id="2.60.120.260:FF:000010">
    <property type="entry name" value="Laminin subunit beta 1"/>
    <property type="match status" value="1"/>
</dbReference>
<dbReference type="OrthoDB" id="5985440at2759"/>
<keyword evidence="7" id="KW-0130">Cell adhesion</keyword>
<feature type="coiled-coil region" evidence="13">
    <location>
        <begin position="1590"/>
        <end position="1655"/>
    </location>
</feature>
<name>A0A7N5K448_AILME</name>
<reference evidence="19" key="2">
    <citation type="submission" date="2025-05" db="UniProtKB">
        <authorList>
            <consortium name="Ensembl"/>
        </authorList>
    </citation>
    <scope>IDENTIFICATION</scope>
</reference>
<protein>
    <submittedName>
        <fullName evidence="19">Laminin subunit beta 4</fullName>
    </submittedName>
</protein>
<sequence length="1792" mass="197480">MRFQLAFFLHLGLFSYAKAQDECKRGSCHPVTGDLLVGRSAQLTASSTCGLDGAQKYCILSYLEGEQKCFICDSRFPYDPYTQSRSHTIENVIASFEPEREKKWWQSENGLDHVSIRLDLEALFQFSHLILTFKTFRPAAMLVERSADYGHTWKVLKYFAKDCAASFPSITSGQAQGVGDLVCDSKYSDIEPSTGGEVVLKVLDPSFEIENPYSPYIQDLVTLTNLRINFTKLHTLGDTLLGRRENGSLDKYYYAVYKMVVRGSCFCNGHARECGPAREVRGDVFSPPGMVHGRCVCQHDTDGPNCERCRDFFHDAPWRPGAGREDSTCRACHCNSHSDRCHFDMRAYVRSGGRSGGVCEDCRHNTEGQHCDRCRPLFYRDPLKAMSDPYACIPCECDPDGTLSGGMCVSHSDPALGTVAGQCLCKENVEGTKCDQCKPNHHGLSAADPVGCQPCNCNPFGSLPLSTCDVDTGQCLCQPFATGPHCEECTAGYWGLEDHLHGCSPCDCDIGGAYSNMCSPKDGQCECRPHITGRRCTEPAPGYFFAPLNFYLYEAEEATPLQGLAPLISSATALPTCDVYFQQQGSDFVVDKGNIRLKSNQKQSVHADERSEGSVTSGQVPALHVVFREPVPGTPVTWTGPGFARVLPGAGLRFAVNNISLPMDFTIAIRYETQPAADWTVQVLVNPLGGSERCPRESPWLQPPSFPLPPASRIVLLPTPICLEPDVQYSIDVYFSQPLEGGSHAHSHILVDSLGLIPQIDSLGNFCSKQDLDGYQQHSCAEIAAKTGSQVLPGVCERLVVSMSARLHNGAVACKCHPQGSVGPSCSRLGGQCQCKLHVTGRCCDKCSPGSYGLGHHGCHRCHCHPQGSKSPVCDQITGQCSCQGEVAGRRCDQCLEGYFGFPNCRPCLCNGFAELCDPETGSCFNCGGFTTGRNCERCIDGYYGNPPSGRSCRPCPCPDVPSSSRYFAHSCYQHPWSSDVICNCLQGYAGKQCGECSVGFYGNPKVSGAPCQPCACNNNTDVTDPASCSRLTGECLKCLHNTWGPHCQFCKPGHFGSAVNQTCRRCSCHPSGVNPAECPPGQEACLCDPDNGTCPCLPNVTGQACDRCADGYWNLVPSKGCQPCDCDPRTSHSSHCDQLTGQCPCKLGYDGKHCSGCKENHYSDPLGRCIPCDCNREGAQKPTCDQDTGMCRCREGVSGPQCDRCARGHGREFPACLRCHGCFDPWDHTVSALSKAVQGLMRLAANMRDKREPVLVCEADFKGLRENMSEIERILKHPVFSSGEFLTVKDYQDSAREEIIQLSVQLKAVHEFPDLKERIRRMRNEANLLLEDLQQGIDLRSRARNASIMDSSENIKKHYQRSSSAEKKSNETTSIIKNSEKTRNDSLTIFDTLASKQNLSLEKLKQITVPDIQILNEKVCGEPGDRPCVLSSCDGPSCRGSLPLSSDALQQAQKAESGIHNLSDQVQGWKHQLKNVGKLAEVSKNNALQLSERLRNMKNHSESEEEKMSLLIKKLKKFLSEENVPPEDIEKVANRVLDIHLPVTARDLTRELDKIRKLMQLCEDYRTDEDRLRKAGEETQKVLVKAKDAEKAANVLLNLDKTLNKLQQVQVTQGRVNSTITQLTAEITKIKKNVLQAENEAKDAKNELDLAKQRSVLEDGLSQLQTKLQRNREQATHVMAQAASAQRQAGGLEQEFAELKNQYAALQQKTSTTGLTKVTLEKVEQLKDAAEKLATDTEDKIRRIADLEKKIQDLHLSRQEKANQLKRLEDQVVAIKNEIVEQENKYATCYS</sequence>
<feature type="domain" description="Laminin EGF-like" evidence="16">
    <location>
        <begin position="1125"/>
        <end position="1172"/>
    </location>
</feature>
<evidence type="ECO:0000256" key="15">
    <source>
        <dbReference type="SAM" id="SignalP"/>
    </source>
</evidence>
<feature type="disulfide bond" evidence="12">
    <location>
        <begin position="939"/>
        <end position="953"/>
    </location>
</feature>
<dbReference type="FunFam" id="2.10.25.10:FF:000011">
    <property type="entry name" value="Cadherin EGF LAG seven-pass G-type receptor"/>
    <property type="match status" value="1"/>
</dbReference>
<dbReference type="Proteomes" id="UP000008912">
    <property type="component" value="Unassembled WGS sequence"/>
</dbReference>
<feature type="domain" description="Laminin EGF-like" evidence="16">
    <location>
        <begin position="265"/>
        <end position="331"/>
    </location>
</feature>
<keyword evidence="2" id="KW-0964">Secreted</keyword>
<feature type="disulfide bond" evidence="12">
    <location>
        <begin position="816"/>
        <end position="833"/>
    </location>
</feature>
<proteinExistence type="predicted"/>
<feature type="disulfide bond" evidence="12">
    <location>
        <begin position="425"/>
        <end position="434"/>
    </location>
</feature>
<feature type="disulfide bond" evidence="12">
    <location>
        <begin position="362"/>
        <end position="371"/>
    </location>
</feature>
<dbReference type="CDD" id="cd22301">
    <property type="entry name" value="cc_LAMB4_C"/>
    <property type="match status" value="1"/>
</dbReference>
<dbReference type="InterPro" id="IPR008211">
    <property type="entry name" value="Laminin_N"/>
</dbReference>
<feature type="chain" id="PRO_5044661123" evidence="15">
    <location>
        <begin position="20"/>
        <end position="1792"/>
    </location>
</feature>
<feature type="disulfide bond" evidence="12">
    <location>
        <begin position="1175"/>
        <end position="1192"/>
    </location>
</feature>
<feature type="domain" description="Laminin EGF-like" evidence="16">
    <location>
        <begin position="908"/>
        <end position="955"/>
    </location>
</feature>
<dbReference type="RefSeq" id="XP_034522222.1">
    <property type="nucleotide sequence ID" value="XM_034666331.1"/>
</dbReference>
<feature type="coiled-coil region" evidence="13">
    <location>
        <begin position="1683"/>
        <end position="1786"/>
    </location>
</feature>
<comment type="subcellular location">
    <subcellularLocation>
        <location evidence="1">Secreted</location>
        <location evidence="1">Extracellular space</location>
        <location evidence="1">Extracellular matrix</location>
        <location evidence="1">Basement membrane</location>
    </subcellularLocation>
</comment>
<evidence type="ECO:0000256" key="8">
    <source>
        <dbReference type="ARBA" id="ARBA00023054"/>
    </source>
</evidence>
<dbReference type="GO" id="GO:0007411">
    <property type="term" value="P:axon guidance"/>
    <property type="evidence" value="ECO:0007669"/>
    <property type="project" value="TreeGrafter"/>
</dbReference>
<organism evidence="19 20">
    <name type="scientific">Ailuropoda melanoleuca</name>
    <name type="common">Giant panda</name>
    <dbReference type="NCBI Taxonomy" id="9646"/>
    <lineage>
        <taxon>Eukaryota</taxon>
        <taxon>Metazoa</taxon>
        <taxon>Chordata</taxon>
        <taxon>Craniata</taxon>
        <taxon>Vertebrata</taxon>
        <taxon>Euteleostomi</taxon>
        <taxon>Mammalia</taxon>
        <taxon>Eutheria</taxon>
        <taxon>Laurasiatheria</taxon>
        <taxon>Carnivora</taxon>
        <taxon>Caniformia</taxon>
        <taxon>Ursidae</taxon>
        <taxon>Ailuropoda</taxon>
    </lineage>
</organism>
<keyword evidence="9 12" id="KW-1015">Disulfide bond</keyword>
<feature type="disulfide bond" evidence="12">
    <location>
        <begin position="1127"/>
        <end position="1144"/>
    </location>
</feature>
<evidence type="ECO:0000256" key="13">
    <source>
        <dbReference type="SAM" id="Coils"/>
    </source>
</evidence>
<keyword evidence="6" id="KW-0084">Basement membrane</keyword>
<dbReference type="FunFam" id="2.10.25.10:FF:000065">
    <property type="entry name" value="Laminin subunit beta 1"/>
    <property type="match status" value="1"/>
</dbReference>
<dbReference type="FunFam" id="2.10.25.10:FF:000101">
    <property type="entry name" value="Laminin subunit beta 1"/>
    <property type="match status" value="1"/>
</dbReference>
<dbReference type="InterPro" id="IPR013015">
    <property type="entry name" value="Laminin_IV_B"/>
</dbReference>
<evidence type="ECO:0000256" key="3">
    <source>
        <dbReference type="ARBA" id="ARBA00022530"/>
    </source>
</evidence>
<dbReference type="InterPro" id="IPR050440">
    <property type="entry name" value="Laminin/Netrin_ECM"/>
</dbReference>
<dbReference type="InterPro" id="IPR056558">
    <property type="entry name" value="LAMB1-4_helical"/>
</dbReference>
<dbReference type="SUPFAM" id="SSF57196">
    <property type="entry name" value="EGF/Laminin"/>
    <property type="match status" value="13"/>
</dbReference>
<dbReference type="GO" id="GO:0070831">
    <property type="term" value="P:basement membrane assembly"/>
    <property type="evidence" value="ECO:0007669"/>
    <property type="project" value="TreeGrafter"/>
</dbReference>
<evidence type="ECO:0000256" key="7">
    <source>
        <dbReference type="ARBA" id="ARBA00022889"/>
    </source>
</evidence>
<dbReference type="PANTHER" id="PTHR10574">
    <property type="entry name" value="NETRIN/LAMININ-RELATED"/>
    <property type="match status" value="1"/>
</dbReference>
<dbReference type="Pfam" id="PF00053">
    <property type="entry name" value="EGF_laminin"/>
    <property type="match status" value="11"/>
</dbReference>
<dbReference type="GO" id="GO:0043256">
    <property type="term" value="C:laminin complex"/>
    <property type="evidence" value="ECO:0007669"/>
    <property type="project" value="TreeGrafter"/>
</dbReference>
<evidence type="ECO:0000256" key="12">
    <source>
        <dbReference type="PROSITE-ProRule" id="PRU00460"/>
    </source>
</evidence>
<feature type="disulfide bond" evidence="12">
    <location>
        <begin position="814"/>
        <end position="826"/>
    </location>
</feature>
<dbReference type="Gene3D" id="2.60.120.260">
    <property type="entry name" value="Galactose-binding domain-like"/>
    <property type="match status" value="1"/>
</dbReference>
<dbReference type="Gene3D" id="2.170.300.10">
    <property type="entry name" value="Tie2 ligand-binding domain superfamily"/>
    <property type="match status" value="1"/>
</dbReference>
<dbReference type="InterPro" id="IPR002049">
    <property type="entry name" value="LE_dom"/>
</dbReference>
<feature type="disulfide bond" evidence="12">
    <location>
        <begin position="1194"/>
        <end position="1203"/>
    </location>
</feature>
<feature type="signal peptide" evidence="15">
    <location>
        <begin position="1"/>
        <end position="19"/>
    </location>
</feature>
<keyword evidence="5" id="KW-0677">Repeat</keyword>
<keyword evidence="8 13" id="KW-0175">Coiled coil</keyword>
<dbReference type="GO" id="GO:0009887">
    <property type="term" value="P:animal organ morphogenesis"/>
    <property type="evidence" value="ECO:0007669"/>
    <property type="project" value="TreeGrafter"/>
</dbReference>
<evidence type="ECO:0000256" key="4">
    <source>
        <dbReference type="ARBA" id="ARBA00022729"/>
    </source>
</evidence>
<dbReference type="FunFam" id="2.10.25.10:FF:000138">
    <property type="entry name" value="Laminin subunit beta 1"/>
    <property type="match status" value="1"/>
</dbReference>